<keyword evidence="7" id="KW-0539">Nucleus</keyword>
<organism evidence="12 13">
    <name type="scientific">Leucocoprinus birnbaumii</name>
    <dbReference type="NCBI Taxonomy" id="56174"/>
    <lineage>
        <taxon>Eukaryota</taxon>
        <taxon>Fungi</taxon>
        <taxon>Dikarya</taxon>
        <taxon>Basidiomycota</taxon>
        <taxon>Agaricomycotina</taxon>
        <taxon>Agaricomycetes</taxon>
        <taxon>Agaricomycetidae</taxon>
        <taxon>Agaricales</taxon>
        <taxon>Agaricineae</taxon>
        <taxon>Agaricaceae</taxon>
        <taxon>Leucocoprinus</taxon>
    </lineage>
</organism>
<feature type="compositionally biased region" description="Polar residues" evidence="10">
    <location>
        <begin position="330"/>
        <end position="367"/>
    </location>
</feature>
<dbReference type="InterPro" id="IPR018851">
    <property type="entry name" value="Borealin_N"/>
</dbReference>
<sequence>MDLPTGQRKYTDEEKRQLIANLDIEVAHRTRRFEAWLEDRLETFNIHQEGQVSRIPKQVRSMTMREFGEKYQGNIQAALRGYQKERLVAAGADANFGEIDKSERKRKWVEGVEAEMEKNGVKDGESSRFTKSARTAPSPSPKKMAGSSKAPGATPRKRLVSATNKPSMRAGSNTVSRIPASPSPTKSRPPFTTSSRPASRPVSPTKPNTGRSQPSQPTSRVPSSSSFNPSLPPKTPKFPNSRAPSGIGGSNDPPQMRLPRKDESMLSMNGSPLANPYQFGMGWFKQAEAEAEESQHSQSSLPGTSINGKPPSNKRPKNSIVIRRDPSIAFPSTLNGHSRANSQSGFHTATSSQTPHSRNPPQNNTLYPTARYPSTHPLYVPPEEYQTPKPSISRSFSALVSIPTKDGQVLEFDPLQTSPGSIDALDSITTSAKKQAKVEMGRLVQAAVDKWKIG</sequence>
<feature type="compositionally biased region" description="Basic and acidic residues" evidence="10">
    <location>
        <begin position="115"/>
        <end position="128"/>
    </location>
</feature>
<reference evidence="12" key="1">
    <citation type="submission" date="2022-07" db="EMBL/GenBank/DDBJ databases">
        <title>Genome Sequence of Leucocoprinus birnbaumii.</title>
        <authorList>
            <person name="Buettner E."/>
        </authorList>
    </citation>
    <scope>NUCLEOTIDE SEQUENCE</scope>
    <source>
        <strain evidence="12">VT141</strain>
    </source>
</reference>
<keyword evidence="9" id="KW-0137">Centromere</keyword>
<evidence type="ECO:0000313" key="13">
    <source>
        <dbReference type="Proteomes" id="UP001213000"/>
    </source>
</evidence>
<comment type="caution">
    <text evidence="12">The sequence shown here is derived from an EMBL/GenBank/DDBJ whole genome shotgun (WGS) entry which is preliminary data.</text>
</comment>
<feature type="domain" description="Borealin N-terminal" evidence="11">
    <location>
        <begin position="14"/>
        <end position="70"/>
    </location>
</feature>
<evidence type="ECO:0000259" key="11">
    <source>
        <dbReference type="Pfam" id="PF10444"/>
    </source>
</evidence>
<name>A0AAD5W006_9AGAR</name>
<dbReference type="GO" id="GO:0000775">
    <property type="term" value="C:chromosome, centromeric region"/>
    <property type="evidence" value="ECO:0007669"/>
    <property type="project" value="UniProtKB-SubCell"/>
</dbReference>
<feature type="region of interest" description="Disordered" evidence="10">
    <location>
        <begin position="115"/>
        <end position="390"/>
    </location>
</feature>
<dbReference type="PANTHER" id="PTHR16040:SF7">
    <property type="entry name" value="AUSTRALIN, ISOFORM A-RELATED"/>
    <property type="match status" value="1"/>
</dbReference>
<keyword evidence="8" id="KW-0131">Cell cycle</keyword>
<feature type="compositionally biased region" description="Low complexity" evidence="10">
    <location>
        <begin position="212"/>
        <end position="229"/>
    </location>
</feature>
<evidence type="ECO:0000256" key="1">
    <source>
        <dbReference type="ARBA" id="ARBA00004123"/>
    </source>
</evidence>
<feature type="compositionally biased region" description="Polar residues" evidence="10">
    <location>
        <begin position="161"/>
        <end position="176"/>
    </location>
</feature>
<dbReference type="GO" id="GO:0051301">
    <property type="term" value="P:cell division"/>
    <property type="evidence" value="ECO:0007669"/>
    <property type="project" value="UniProtKB-KW"/>
</dbReference>
<dbReference type="Pfam" id="PF10444">
    <property type="entry name" value="Nbl1_Borealin_N"/>
    <property type="match status" value="1"/>
</dbReference>
<comment type="subcellular location">
    <subcellularLocation>
        <location evidence="2">Chromosome</location>
        <location evidence="2">Centromere</location>
    </subcellularLocation>
    <subcellularLocation>
        <location evidence="1">Nucleus</location>
    </subcellularLocation>
</comment>
<dbReference type="Gene3D" id="6.10.250.1900">
    <property type="match status" value="1"/>
</dbReference>
<keyword evidence="6" id="KW-0498">Mitosis</keyword>
<evidence type="ECO:0000256" key="5">
    <source>
        <dbReference type="ARBA" id="ARBA00022618"/>
    </source>
</evidence>
<evidence type="ECO:0000256" key="2">
    <source>
        <dbReference type="ARBA" id="ARBA00004584"/>
    </source>
</evidence>
<dbReference type="Proteomes" id="UP001213000">
    <property type="component" value="Unassembled WGS sequence"/>
</dbReference>
<dbReference type="InterPro" id="IPR018867">
    <property type="entry name" value="Cell_div_borealin"/>
</dbReference>
<evidence type="ECO:0000256" key="3">
    <source>
        <dbReference type="ARBA" id="ARBA00009914"/>
    </source>
</evidence>
<keyword evidence="13" id="KW-1185">Reference proteome</keyword>
<evidence type="ECO:0000256" key="9">
    <source>
        <dbReference type="ARBA" id="ARBA00023328"/>
    </source>
</evidence>
<comment type="similarity">
    <text evidence="3">Belongs to the borealin family.</text>
</comment>
<evidence type="ECO:0000256" key="6">
    <source>
        <dbReference type="ARBA" id="ARBA00022776"/>
    </source>
</evidence>
<dbReference type="GO" id="GO:0000070">
    <property type="term" value="P:mitotic sister chromatid segregation"/>
    <property type="evidence" value="ECO:0007669"/>
    <property type="project" value="TreeGrafter"/>
</dbReference>
<evidence type="ECO:0000256" key="10">
    <source>
        <dbReference type="SAM" id="MobiDB-lite"/>
    </source>
</evidence>
<dbReference type="GO" id="GO:0051233">
    <property type="term" value="C:spindle midzone"/>
    <property type="evidence" value="ECO:0007669"/>
    <property type="project" value="TreeGrafter"/>
</dbReference>
<dbReference type="PANTHER" id="PTHR16040">
    <property type="entry name" value="AUSTRALIN, ISOFORM A-RELATED"/>
    <property type="match status" value="1"/>
</dbReference>
<evidence type="ECO:0000256" key="8">
    <source>
        <dbReference type="ARBA" id="ARBA00023306"/>
    </source>
</evidence>
<dbReference type="GO" id="GO:0005634">
    <property type="term" value="C:nucleus"/>
    <property type="evidence" value="ECO:0007669"/>
    <property type="project" value="UniProtKB-SubCell"/>
</dbReference>
<dbReference type="GO" id="GO:0032133">
    <property type="term" value="C:chromosome passenger complex"/>
    <property type="evidence" value="ECO:0007669"/>
    <property type="project" value="TreeGrafter"/>
</dbReference>
<accession>A0AAD5W006</accession>
<dbReference type="EMBL" id="JANIEX010000111">
    <property type="protein sequence ID" value="KAJ3573213.1"/>
    <property type="molecule type" value="Genomic_DNA"/>
</dbReference>
<evidence type="ECO:0000256" key="4">
    <source>
        <dbReference type="ARBA" id="ARBA00022454"/>
    </source>
</evidence>
<protein>
    <recommendedName>
        <fullName evidence="11">Borealin N-terminal domain-containing protein</fullName>
    </recommendedName>
</protein>
<evidence type="ECO:0000256" key="7">
    <source>
        <dbReference type="ARBA" id="ARBA00023242"/>
    </source>
</evidence>
<evidence type="ECO:0000313" key="12">
    <source>
        <dbReference type="EMBL" id="KAJ3573213.1"/>
    </source>
</evidence>
<feature type="compositionally biased region" description="Polar residues" evidence="10">
    <location>
        <begin position="183"/>
        <end position="197"/>
    </location>
</feature>
<dbReference type="AlphaFoldDB" id="A0AAD5W006"/>
<keyword evidence="4" id="KW-0158">Chromosome</keyword>
<proteinExistence type="inferred from homology"/>
<keyword evidence="5" id="KW-0132">Cell division</keyword>
<gene>
    <name evidence="12" type="ORF">NP233_g2577</name>
</gene>